<dbReference type="OrthoDB" id="10333383at2759"/>
<dbReference type="EMBL" id="JTDE01012187">
    <property type="protein sequence ID" value="KAF7234131.1"/>
    <property type="molecule type" value="Genomic_DNA"/>
</dbReference>
<evidence type="ECO:0000313" key="2">
    <source>
        <dbReference type="Proteomes" id="UP000822476"/>
    </source>
</evidence>
<dbReference type="AlphaFoldDB" id="A0A8S9YCT4"/>
<name>A0A8S9YCT4_9TREM</name>
<feature type="non-terminal residue" evidence="1">
    <location>
        <position position="1"/>
    </location>
</feature>
<comment type="caution">
    <text evidence="1">The sequence shown here is derived from an EMBL/GenBank/DDBJ whole genome shotgun (WGS) entry which is preliminary data.</text>
</comment>
<proteinExistence type="predicted"/>
<protein>
    <submittedName>
        <fullName evidence="1">Uncharacterized protein</fullName>
    </submittedName>
</protein>
<sequence>EIPIGYNDRTRNRALTVRTDGGTYVASWDPSAFSIYSSFVFYLEDESGTVQHLTLSTNVTQLPLIPRGMMYFYGKAAYKLHLLDKLLVD</sequence>
<reference evidence="1" key="1">
    <citation type="submission" date="2019-07" db="EMBL/GenBank/DDBJ databases">
        <title>Annotation for the trematode Paragonimus miyazaki's.</title>
        <authorList>
            <person name="Choi Y.-J."/>
        </authorList>
    </citation>
    <scope>NUCLEOTIDE SEQUENCE</scope>
    <source>
        <strain evidence="1">Japan</strain>
    </source>
</reference>
<gene>
    <name evidence="1" type="ORF">EG68_12144</name>
</gene>
<keyword evidence="2" id="KW-1185">Reference proteome</keyword>
<dbReference type="Proteomes" id="UP000822476">
    <property type="component" value="Unassembled WGS sequence"/>
</dbReference>
<evidence type="ECO:0000313" key="1">
    <source>
        <dbReference type="EMBL" id="KAF7234131.1"/>
    </source>
</evidence>
<accession>A0A8S9YCT4</accession>
<organism evidence="1 2">
    <name type="scientific">Paragonimus skrjabini miyazakii</name>
    <dbReference type="NCBI Taxonomy" id="59628"/>
    <lineage>
        <taxon>Eukaryota</taxon>
        <taxon>Metazoa</taxon>
        <taxon>Spiralia</taxon>
        <taxon>Lophotrochozoa</taxon>
        <taxon>Platyhelminthes</taxon>
        <taxon>Trematoda</taxon>
        <taxon>Digenea</taxon>
        <taxon>Plagiorchiida</taxon>
        <taxon>Troglotremata</taxon>
        <taxon>Troglotrematidae</taxon>
        <taxon>Paragonimus</taxon>
    </lineage>
</organism>